<name>A0ABQ7M9V4_BRACM</name>
<proteinExistence type="predicted"/>
<dbReference type="InterPro" id="IPR021775">
    <property type="entry name" value="DUF3339"/>
</dbReference>
<evidence type="ECO:0000313" key="6">
    <source>
        <dbReference type="Proteomes" id="UP000823674"/>
    </source>
</evidence>
<gene>
    <name evidence="5" type="primary">A06p050130.1_BraROA</name>
    <name evidence="5" type="ORF">IGI04_024821</name>
</gene>
<dbReference type="InterPro" id="IPR026899">
    <property type="entry name" value="FKS1-like_dom1"/>
</dbReference>
<dbReference type="PANTHER" id="PTHR33128">
    <property type="entry name" value="OS05G0103400 PROTEIN"/>
    <property type="match status" value="1"/>
</dbReference>
<keyword evidence="3" id="KW-0732">Signal</keyword>
<keyword evidence="6" id="KW-1185">Reference proteome</keyword>
<dbReference type="Pfam" id="PF11820">
    <property type="entry name" value="DUF3339"/>
    <property type="match status" value="1"/>
</dbReference>
<dbReference type="Proteomes" id="UP000823674">
    <property type="component" value="Chromosome A06"/>
</dbReference>
<dbReference type="SUPFAM" id="SSF48452">
    <property type="entry name" value="TPR-like"/>
    <property type="match status" value="1"/>
</dbReference>
<organism evidence="5 6">
    <name type="scientific">Brassica rapa subsp. trilocularis</name>
    <dbReference type="NCBI Taxonomy" id="1813537"/>
    <lineage>
        <taxon>Eukaryota</taxon>
        <taxon>Viridiplantae</taxon>
        <taxon>Streptophyta</taxon>
        <taxon>Embryophyta</taxon>
        <taxon>Tracheophyta</taxon>
        <taxon>Spermatophyta</taxon>
        <taxon>Magnoliopsida</taxon>
        <taxon>eudicotyledons</taxon>
        <taxon>Gunneridae</taxon>
        <taxon>Pentapetalae</taxon>
        <taxon>rosids</taxon>
        <taxon>malvids</taxon>
        <taxon>Brassicales</taxon>
        <taxon>Brassicaceae</taxon>
        <taxon>Brassiceae</taxon>
        <taxon>Brassica</taxon>
    </lineage>
</organism>
<feature type="chain" id="PRO_5046064376" description="1,3-beta-glucan synthase component FKS1-like domain-containing protein" evidence="3">
    <location>
        <begin position="24"/>
        <end position="511"/>
    </location>
</feature>
<feature type="compositionally biased region" description="Basic and acidic residues" evidence="1">
    <location>
        <begin position="354"/>
        <end position="365"/>
    </location>
</feature>
<keyword evidence="2" id="KW-0472">Membrane</keyword>
<feature type="domain" description="1,3-beta-glucan synthase component FKS1-like" evidence="4">
    <location>
        <begin position="144"/>
        <end position="215"/>
    </location>
</feature>
<evidence type="ECO:0000313" key="5">
    <source>
        <dbReference type="EMBL" id="KAG5394858.1"/>
    </source>
</evidence>
<evidence type="ECO:0000256" key="1">
    <source>
        <dbReference type="SAM" id="MobiDB-lite"/>
    </source>
</evidence>
<dbReference type="SMART" id="SM01205">
    <property type="entry name" value="FKS1_dom1"/>
    <property type="match status" value="1"/>
</dbReference>
<evidence type="ECO:0000256" key="2">
    <source>
        <dbReference type="SAM" id="Phobius"/>
    </source>
</evidence>
<keyword evidence="2" id="KW-1133">Transmembrane helix</keyword>
<dbReference type="Gene3D" id="1.25.40.10">
    <property type="entry name" value="Tetratricopeptide repeat domain"/>
    <property type="match status" value="1"/>
</dbReference>
<accession>A0ABQ7M9V4</accession>
<comment type="caution">
    <text evidence="5">The sequence shown here is derived from an EMBL/GenBank/DDBJ whole genome shotgun (WGS) entry which is preliminary data.</text>
</comment>
<dbReference type="Pfam" id="PF14288">
    <property type="entry name" value="FKS1_dom1"/>
    <property type="match status" value="1"/>
</dbReference>
<dbReference type="InterPro" id="IPR011990">
    <property type="entry name" value="TPR-like_helical_dom_sf"/>
</dbReference>
<reference evidence="5 6" key="1">
    <citation type="submission" date="2021-03" db="EMBL/GenBank/DDBJ databases">
        <authorList>
            <person name="King G.J."/>
            <person name="Bancroft I."/>
            <person name="Baten A."/>
            <person name="Bloomfield J."/>
            <person name="Borpatragohain P."/>
            <person name="He Z."/>
            <person name="Irish N."/>
            <person name="Irwin J."/>
            <person name="Liu K."/>
            <person name="Mauleon R.P."/>
            <person name="Moore J."/>
            <person name="Morris R."/>
            <person name="Ostergaard L."/>
            <person name="Wang B."/>
            <person name="Wells R."/>
        </authorList>
    </citation>
    <scope>NUCLEOTIDE SEQUENCE [LARGE SCALE GENOMIC DNA]</scope>
    <source>
        <strain evidence="5">R-o-18</strain>
        <tissue evidence="5">Leaf</tissue>
    </source>
</reference>
<protein>
    <recommendedName>
        <fullName evidence="4">1,3-beta-glucan synthase component FKS1-like domain-containing protein</fullName>
    </recommendedName>
</protein>
<evidence type="ECO:0000259" key="4">
    <source>
        <dbReference type="SMART" id="SM01205"/>
    </source>
</evidence>
<dbReference type="PANTHER" id="PTHR33128:SF71">
    <property type="entry name" value="PROTEIN, PUTATIVE-RELATED"/>
    <property type="match status" value="1"/>
</dbReference>
<sequence>MPDWGPVFVAVALFVLLTPGVLIQIPGKNRVVEFGTFQTSGLSVIVHTLIYFTLVCILLLAIQIHMRSILSLRLNKRNILPDKEIIKRYLGNADARRDNVRNQSKYLVCLLADNHIRLTPRPEFLNKLDDRAVDAVKTKFFKNYKNWCKFLGRKHSLSIVTGENIKPSYGGDDEAFLLKSKNATGKAAHSDWSNYDDLYEYFWSPDCFYLGWTMRDDGDLSPVSSLQQLFYASSREITITLFLPSILGILDIILNFPGFHRWKFTEILRNILKIAVSLAWCVVLPLCDAQSNSSAPGMLEQWISFLPRDVKGVPPLHILAVALYLLPNVPYYNVGQIGQQVHGGAPARGKSHHIHDPMNESEPTKAVEPVRGPNTSHGHEALPHHAGPLESTSRETEDWRKLRLLGSCWWRNWSSTALARRKGTCDDVQLGSWKREGIQSRRMNLCWLRLGQAEHALYDANVCRELKPDWSKRCCFREGVALCFLQIFVEAANAFLRRSKAKRSVMSSEKL</sequence>
<feature type="region of interest" description="Disordered" evidence="1">
    <location>
        <begin position="343"/>
        <end position="393"/>
    </location>
</feature>
<dbReference type="EMBL" id="JADBGQ010000006">
    <property type="protein sequence ID" value="KAG5394858.1"/>
    <property type="molecule type" value="Genomic_DNA"/>
</dbReference>
<feature type="transmembrane region" description="Helical" evidence="2">
    <location>
        <begin position="39"/>
        <end position="62"/>
    </location>
</feature>
<feature type="signal peptide" evidence="3">
    <location>
        <begin position="1"/>
        <end position="23"/>
    </location>
</feature>
<keyword evidence="2" id="KW-0812">Transmembrane</keyword>
<evidence type="ECO:0000256" key="3">
    <source>
        <dbReference type="SAM" id="SignalP"/>
    </source>
</evidence>